<name>A0A9X2MJX5_9FIRM</name>
<proteinExistence type="predicted"/>
<dbReference type="InterPro" id="IPR007492">
    <property type="entry name" value="LytTR_DNA-bd_dom"/>
</dbReference>
<dbReference type="PROSITE" id="PS50110">
    <property type="entry name" value="RESPONSE_REGULATORY"/>
    <property type="match status" value="1"/>
</dbReference>
<dbReference type="AlphaFoldDB" id="A0A9X2MJX5"/>
<dbReference type="SMART" id="SM00448">
    <property type="entry name" value="REC"/>
    <property type="match status" value="1"/>
</dbReference>
<comment type="caution">
    <text evidence="4">The sequence shown here is derived from an EMBL/GenBank/DDBJ whole genome shotgun (WGS) entry which is preliminary data.</text>
</comment>
<evidence type="ECO:0000313" key="5">
    <source>
        <dbReference type="Proteomes" id="UP001142078"/>
    </source>
</evidence>
<feature type="domain" description="Response regulatory" evidence="2">
    <location>
        <begin position="6"/>
        <end position="125"/>
    </location>
</feature>
<dbReference type="InterPro" id="IPR001789">
    <property type="entry name" value="Sig_transdc_resp-reg_receiver"/>
</dbReference>
<feature type="domain" description="HTH LytTR-type" evidence="3">
    <location>
        <begin position="135"/>
        <end position="234"/>
    </location>
</feature>
<feature type="modified residue" description="4-aspartylphosphate" evidence="1">
    <location>
        <position position="62"/>
    </location>
</feature>
<dbReference type="PANTHER" id="PTHR37299">
    <property type="entry name" value="TRANSCRIPTIONAL REGULATOR-RELATED"/>
    <property type="match status" value="1"/>
</dbReference>
<keyword evidence="5" id="KW-1185">Reference proteome</keyword>
<dbReference type="PROSITE" id="PS50930">
    <property type="entry name" value="HTH_LYTTR"/>
    <property type="match status" value="1"/>
</dbReference>
<dbReference type="EMBL" id="JANJZL010000009">
    <property type="protein sequence ID" value="MCR2044888.1"/>
    <property type="molecule type" value="Genomic_DNA"/>
</dbReference>
<dbReference type="GO" id="GO:0000156">
    <property type="term" value="F:phosphorelay response regulator activity"/>
    <property type="evidence" value="ECO:0007669"/>
    <property type="project" value="InterPro"/>
</dbReference>
<dbReference type="InterPro" id="IPR046947">
    <property type="entry name" value="LytR-like"/>
</dbReference>
<dbReference type="PANTHER" id="PTHR37299:SF1">
    <property type="entry name" value="STAGE 0 SPORULATION PROTEIN A HOMOLOG"/>
    <property type="match status" value="1"/>
</dbReference>
<evidence type="ECO:0000259" key="2">
    <source>
        <dbReference type="PROSITE" id="PS50110"/>
    </source>
</evidence>
<evidence type="ECO:0000313" key="4">
    <source>
        <dbReference type="EMBL" id="MCR2044888.1"/>
    </source>
</evidence>
<organism evidence="4 5">
    <name type="scientific">Anaerosalibacter massiliensis</name>
    <dbReference type="NCBI Taxonomy" id="1347392"/>
    <lineage>
        <taxon>Bacteria</taxon>
        <taxon>Bacillati</taxon>
        <taxon>Bacillota</taxon>
        <taxon>Tissierellia</taxon>
        <taxon>Tissierellales</taxon>
        <taxon>Sporanaerobacteraceae</taxon>
        <taxon>Anaerosalibacter</taxon>
    </lineage>
</organism>
<dbReference type="SUPFAM" id="SSF52172">
    <property type="entry name" value="CheY-like"/>
    <property type="match status" value="1"/>
</dbReference>
<keyword evidence="4" id="KW-0238">DNA-binding</keyword>
<dbReference type="Pfam" id="PF00072">
    <property type="entry name" value="Response_reg"/>
    <property type="match status" value="1"/>
</dbReference>
<sequence>MLDIINVAICEDEKIHVELLEKYVANWAKERNMKVRIEVFYSAESFNFNWIMDKRYDILLLDIQMPGQNGIELAKTIRKKDNIINIIFITALSDYIGEGYNVEAINYLIKPIEEKKLYECLDRAVARVPKLEKIILIKDQGEIHRLVQDEIIYIESFGHDLEINTTNEKYITRKSLSIMEKELDEDIFIRCHRSYIAGLKHIKRISKNELELDNGDIIPISRRQYSKTNMAFIKYFRGVIDE</sequence>
<dbReference type="InterPro" id="IPR011006">
    <property type="entry name" value="CheY-like_superfamily"/>
</dbReference>
<protein>
    <submittedName>
        <fullName evidence="4">LytTR family DNA-binding domain-containing protein</fullName>
    </submittedName>
</protein>
<keyword evidence="1" id="KW-0597">Phosphoprotein</keyword>
<dbReference type="Gene3D" id="2.40.50.1020">
    <property type="entry name" value="LytTr DNA-binding domain"/>
    <property type="match status" value="1"/>
</dbReference>
<accession>A0A9X2MJX5</accession>
<dbReference type="OrthoDB" id="1701771at2"/>
<dbReference type="Proteomes" id="UP001142078">
    <property type="component" value="Unassembled WGS sequence"/>
</dbReference>
<dbReference type="RefSeq" id="WP_050069691.1">
    <property type="nucleotide sequence ID" value="NZ_CABKTM010000008.1"/>
</dbReference>
<dbReference type="Pfam" id="PF04397">
    <property type="entry name" value="LytTR"/>
    <property type="match status" value="1"/>
</dbReference>
<dbReference type="GO" id="GO:0003677">
    <property type="term" value="F:DNA binding"/>
    <property type="evidence" value="ECO:0007669"/>
    <property type="project" value="UniProtKB-KW"/>
</dbReference>
<reference evidence="4" key="1">
    <citation type="submission" date="2022-07" db="EMBL/GenBank/DDBJ databases">
        <title>Enhanced cultured diversity of the mouse gut microbiota enables custom-made synthetic communities.</title>
        <authorList>
            <person name="Afrizal A."/>
        </authorList>
    </citation>
    <scope>NUCLEOTIDE SEQUENCE</scope>
    <source>
        <strain evidence="4">DSM 29482</strain>
    </source>
</reference>
<gene>
    <name evidence="4" type="ORF">NSA23_12310</name>
</gene>
<dbReference type="SMART" id="SM00850">
    <property type="entry name" value="LytTR"/>
    <property type="match status" value="1"/>
</dbReference>
<dbReference type="Gene3D" id="3.40.50.2300">
    <property type="match status" value="1"/>
</dbReference>
<evidence type="ECO:0000256" key="1">
    <source>
        <dbReference type="PROSITE-ProRule" id="PRU00169"/>
    </source>
</evidence>
<evidence type="ECO:0000259" key="3">
    <source>
        <dbReference type="PROSITE" id="PS50930"/>
    </source>
</evidence>